<name>A0A520KUG1_9EURY</name>
<dbReference type="EMBL" id="RXIL01000165">
    <property type="protein sequence ID" value="RZN66332.1"/>
    <property type="molecule type" value="Genomic_DNA"/>
</dbReference>
<dbReference type="InterPro" id="IPR014998">
    <property type="entry name" value="DUF1848"/>
</dbReference>
<protein>
    <submittedName>
        <fullName evidence="1">DUF1848 family protein</fullName>
    </submittedName>
</protein>
<dbReference type="Pfam" id="PF08902">
    <property type="entry name" value="DUF1848"/>
    <property type="match status" value="1"/>
</dbReference>
<sequence>SDITDYDFHIKNFENIASELEGYVERCYFSYAIQYGKVKRNFDKFQRENGVKIADPNDNSKIKLANELAEIAEQYGIEMLSCCGDYLLGQKIKKAHCVDGKLIEELFYKDGLKYREKPTRKECGCTDSTDIGAYDTCPHGCIYCYANMNKEKAYKRFEEHDKDAAFLGYTKAEADGWIEDIRNKDEKADFKQMKLF</sequence>
<evidence type="ECO:0000313" key="1">
    <source>
        <dbReference type="EMBL" id="RZN66332.1"/>
    </source>
</evidence>
<proteinExistence type="predicted"/>
<accession>A0A520KUG1</accession>
<reference evidence="1 2" key="1">
    <citation type="journal article" date="2019" name="Nat. Microbiol.">
        <title>Wide diversity of methane and short-chain alkane metabolisms in uncultured archaea.</title>
        <authorList>
            <person name="Borrel G."/>
            <person name="Adam P.S."/>
            <person name="McKay L.J."/>
            <person name="Chen L.X."/>
            <person name="Sierra-Garcia I.N."/>
            <person name="Sieber C.M."/>
            <person name="Letourneur Q."/>
            <person name="Ghozlane A."/>
            <person name="Andersen G.L."/>
            <person name="Li W.J."/>
            <person name="Hallam S.J."/>
            <person name="Muyzer G."/>
            <person name="de Oliveira V.M."/>
            <person name="Inskeep W.P."/>
            <person name="Banfield J.F."/>
            <person name="Gribaldo S."/>
        </authorList>
    </citation>
    <scope>NUCLEOTIDE SEQUENCE [LARGE SCALE GENOMIC DNA]</scope>
    <source>
        <strain evidence="1">NM1b</strain>
    </source>
</reference>
<feature type="non-terminal residue" evidence="1">
    <location>
        <position position="1"/>
    </location>
</feature>
<organism evidence="1 2">
    <name type="scientific">Candidatus Methanolliviera hydrocarbonicum</name>
    <dbReference type="NCBI Taxonomy" id="2491085"/>
    <lineage>
        <taxon>Archaea</taxon>
        <taxon>Methanobacteriati</taxon>
        <taxon>Methanobacteriota</taxon>
        <taxon>Candidatus Methanoliparia</taxon>
        <taxon>Candidatus Methanoliparales</taxon>
        <taxon>Candidatus Methanollivieraceae</taxon>
        <taxon>Candidatus Methanolliviera</taxon>
    </lineage>
</organism>
<gene>
    <name evidence="1" type="ORF">EF807_08565</name>
</gene>
<comment type="caution">
    <text evidence="1">The sequence shown here is derived from an EMBL/GenBank/DDBJ whole genome shotgun (WGS) entry which is preliminary data.</text>
</comment>
<dbReference type="Proteomes" id="UP000320766">
    <property type="component" value="Unassembled WGS sequence"/>
</dbReference>
<evidence type="ECO:0000313" key="2">
    <source>
        <dbReference type="Proteomes" id="UP000320766"/>
    </source>
</evidence>
<dbReference type="AlphaFoldDB" id="A0A520KUG1"/>